<dbReference type="Proteomes" id="UP001152795">
    <property type="component" value="Unassembled WGS sequence"/>
</dbReference>
<dbReference type="OrthoDB" id="8962263at2759"/>
<keyword evidence="2" id="KW-1185">Reference proteome</keyword>
<evidence type="ECO:0000313" key="1">
    <source>
        <dbReference type="EMBL" id="CAB4035268.1"/>
    </source>
</evidence>
<sequence>MKNLHLLFGNTNVKSGKSSKKVAELIFLIKDHENPEVVCSSSRRPNMKGVPLLCIDKTYAYLMCSGNLVCKVELQKVMEAALALIGLFYLLDVDYPKAHELGLTMLQNLVFQDLSTPDDLFNTFQSPKKAYLDFQQNSSGF</sequence>
<reference evidence="1" key="1">
    <citation type="submission" date="2020-04" db="EMBL/GenBank/DDBJ databases">
        <authorList>
            <person name="Alioto T."/>
            <person name="Alioto T."/>
            <person name="Gomez Garrido J."/>
        </authorList>
    </citation>
    <scope>NUCLEOTIDE SEQUENCE</scope>
    <source>
        <strain evidence="1">A484AB</strain>
    </source>
</reference>
<name>A0A6S7JVZ9_PARCT</name>
<gene>
    <name evidence="1" type="ORF">PACLA_8A036106</name>
</gene>
<dbReference type="EMBL" id="CACRXK020020882">
    <property type="protein sequence ID" value="CAB4035268.1"/>
    <property type="molecule type" value="Genomic_DNA"/>
</dbReference>
<accession>A0A6S7JVZ9</accession>
<protein>
    <submittedName>
        <fullName evidence="1">Uncharacterized protein</fullName>
    </submittedName>
</protein>
<organism evidence="1 2">
    <name type="scientific">Paramuricea clavata</name>
    <name type="common">Red gorgonian</name>
    <name type="synonym">Violescent sea-whip</name>
    <dbReference type="NCBI Taxonomy" id="317549"/>
    <lineage>
        <taxon>Eukaryota</taxon>
        <taxon>Metazoa</taxon>
        <taxon>Cnidaria</taxon>
        <taxon>Anthozoa</taxon>
        <taxon>Octocorallia</taxon>
        <taxon>Malacalcyonacea</taxon>
        <taxon>Plexauridae</taxon>
        <taxon>Paramuricea</taxon>
    </lineage>
</organism>
<proteinExistence type="predicted"/>
<dbReference type="AlphaFoldDB" id="A0A6S7JVZ9"/>
<comment type="caution">
    <text evidence="1">The sequence shown here is derived from an EMBL/GenBank/DDBJ whole genome shotgun (WGS) entry which is preliminary data.</text>
</comment>
<evidence type="ECO:0000313" key="2">
    <source>
        <dbReference type="Proteomes" id="UP001152795"/>
    </source>
</evidence>